<dbReference type="InterPro" id="IPR042101">
    <property type="entry name" value="SRP54_N_sf"/>
</dbReference>
<evidence type="ECO:0000313" key="3">
    <source>
        <dbReference type="Proteomes" id="UP000574390"/>
    </source>
</evidence>
<dbReference type="Proteomes" id="UP000574390">
    <property type="component" value="Unassembled WGS sequence"/>
</dbReference>
<dbReference type="InterPro" id="IPR036225">
    <property type="entry name" value="SRP/SRP_N"/>
</dbReference>
<dbReference type="GO" id="GO:0006614">
    <property type="term" value="P:SRP-dependent cotranslational protein targeting to membrane"/>
    <property type="evidence" value="ECO:0007669"/>
    <property type="project" value="InterPro"/>
</dbReference>
<dbReference type="AlphaFoldDB" id="A0A7J6U586"/>
<sequence length="128" mass="13592">AAVVVGVHGAGLSNILFCKEGAAVVELGFANPLVWHYMYIAKALELRYERVLLDGAGQDERAMGKKKVSVNVEGAHVLVLFCVELAEGADLGKQISGALRKLGKATVIDEAVLDECLKEISTALLQAD</sequence>
<evidence type="ECO:0000259" key="1">
    <source>
        <dbReference type="Pfam" id="PF02881"/>
    </source>
</evidence>
<feature type="non-terminal residue" evidence="2">
    <location>
        <position position="1"/>
    </location>
</feature>
<evidence type="ECO:0000313" key="2">
    <source>
        <dbReference type="EMBL" id="KAF4752628.1"/>
    </source>
</evidence>
<feature type="non-terminal residue" evidence="2">
    <location>
        <position position="128"/>
    </location>
</feature>
<protein>
    <recommendedName>
        <fullName evidence="1">Signal recognition particle SRP54 helical bundle domain-containing protein</fullName>
    </recommendedName>
</protein>
<name>A0A7J6U586_PEROL</name>
<dbReference type="Gene3D" id="1.20.120.140">
    <property type="entry name" value="Signal recognition particle SRP54, nucleotide-binding domain"/>
    <property type="match status" value="1"/>
</dbReference>
<comment type="caution">
    <text evidence="2">The sequence shown here is derived from an EMBL/GenBank/DDBJ whole genome shotgun (WGS) entry which is preliminary data.</text>
</comment>
<dbReference type="SUPFAM" id="SSF47364">
    <property type="entry name" value="Domain of the SRP/SRP receptor G-proteins"/>
    <property type="match status" value="1"/>
</dbReference>
<proteinExistence type="predicted"/>
<reference evidence="2 3" key="1">
    <citation type="submission" date="2020-04" db="EMBL/GenBank/DDBJ databases">
        <title>Perkinsus olseni comparative genomics.</title>
        <authorList>
            <person name="Bogema D.R."/>
        </authorList>
    </citation>
    <scope>NUCLEOTIDE SEQUENCE [LARGE SCALE GENOMIC DNA]</scope>
    <source>
        <strain evidence="2">ATCC PRA-205</strain>
    </source>
</reference>
<feature type="domain" description="Signal recognition particle SRP54 helical bundle" evidence="1">
    <location>
        <begin position="91"/>
        <end position="128"/>
    </location>
</feature>
<dbReference type="Pfam" id="PF02881">
    <property type="entry name" value="SRP54_N"/>
    <property type="match status" value="1"/>
</dbReference>
<dbReference type="GO" id="GO:0005525">
    <property type="term" value="F:GTP binding"/>
    <property type="evidence" value="ECO:0007669"/>
    <property type="project" value="InterPro"/>
</dbReference>
<gene>
    <name evidence="2" type="ORF">FOZ62_019502</name>
</gene>
<organism evidence="2 3">
    <name type="scientific">Perkinsus olseni</name>
    <name type="common">Perkinsus atlanticus</name>
    <dbReference type="NCBI Taxonomy" id="32597"/>
    <lineage>
        <taxon>Eukaryota</taxon>
        <taxon>Sar</taxon>
        <taxon>Alveolata</taxon>
        <taxon>Perkinsozoa</taxon>
        <taxon>Perkinsea</taxon>
        <taxon>Perkinsida</taxon>
        <taxon>Perkinsidae</taxon>
        <taxon>Perkinsus</taxon>
    </lineage>
</organism>
<accession>A0A7J6U586</accession>
<dbReference type="InterPro" id="IPR013822">
    <property type="entry name" value="Signal_recog_particl_SRP54_hlx"/>
</dbReference>
<dbReference type="EMBL" id="JABANM010002392">
    <property type="protein sequence ID" value="KAF4752628.1"/>
    <property type="molecule type" value="Genomic_DNA"/>
</dbReference>